<proteinExistence type="predicted"/>
<evidence type="ECO:0000256" key="1">
    <source>
        <dbReference type="SAM" id="Phobius"/>
    </source>
</evidence>
<protein>
    <submittedName>
        <fullName evidence="2">Uncharacterized protein</fullName>
    </submittedName>
</protein>
<accession>A0A7J5PMI3</accession>
<sequence>MKSYVISFLFSFCLCIVGCEARQATDSSLIKESQVIASVNDIVSSKTDSLGKCIEDLKEKIESQNAEISNLNAEIRNPKKDEKGISYWWLIGMAMFSVFISALLFVLLLVVWMKKKYHFLKEDIRRIICDKVKEFERTKSNNGKDAKVLLMEKELGQLKNVQYKLMTELSNIKNKVDDDQYRVVKKQPKTVVSKEVMPKEVKPTKVGYFGMVKGKGFFNDVYTSNQDECRFKVWYNNAETEADFEPVNLNRIRSIDGIEKAVDYKDDEVSLSDASSFDVLKRGKVTKKDELWEVESPVRIKLKK</sequence>
<organism evidence="2 3">
    <name type="scientific">Bacteroides xylanisolvens</name>
    <dbReference type="NCBI Taxonomy" id="371601"/>
    <lineage>
        <taxon>Bacteria</taxon>
        <taxon>Pseudomonadati</taxon>
        <taxon>Bacteroidota</taxon>
        <taxon>Bacteroidia</taxon>
        <taxon>Bacteroidales</taxon>
        <taxon>Bacteroidaceae</taxon>
        <taxon>Bacteroides</taxon>
    </lineage>
</organism>
<dbReference type="Proteomes" id="UP000434604">
    <property type="component" value="Unassembled WGS sequence"/>
</dbReference>
<feature type="transmembrane region" description="Helical" evidence="1">
    <location>
        <begin position="87"/>
        <end position="112"/>
    </location>
</feature>
<keyword evidence="1" id="KW-0472">Membrane</keyword>
<gene>
    <name evidence="2" type="ORF">GA398_22815</name>
</gene>
<keyword evidence="1" id="KW-1133">Transmembrane helix</keyword>
<comment type="caution">
    <text evidence="2">The sequence shown here is derived from an EMBL/GenBank/DDBJ whole genome shotgun (WGS) entry which is preliminary data.</text>
</comment>
<evidence type="ECO:0000313" key="2">
    <source>
        <dbReference type="EMBL" id="KAB6141431.1"/>
    </source>
</evidence>
<dbReference type="EMBL" id="WDED01000049">
    <property type="protein sequence ID" value="KAB6141431.1"/>
    <property type="molecule type" value="Genomic_DNA"/>
</dbReference>
<name>A0A7J5PMI3_9BACE</name>
<keyword evidence="1" id="KW-0812">Transmembrane</keyword>
<reference evidence="2 3" key="1">
    <citation type="journal article" date="2019" name="Nat. Med.">
        <title>A library of human gut bacterial isolates paired with longitudinal multiomics data enables mechanistic microbiome research.</title>
        <authorList>
            <person name="Poyet M."/>
            <person name="Groussin M."/>
            <person name="Gibbons S.M."/>
            <person name="Avila-Pacheco J."/>
            <person name="Jiang X."/>
            <person name="Kearney S.M."/>
            <person name="Perrotta A.R."/>
            <person name="Berdy B."/>
            <person name="Zhao S."/>
            <person name="Lieberman T.D."/>
            <person name="Swanson P.K."/>
            <person name="Smith M."/>
            <person name="Roesemann S."/>
            <person name="Alexander J.E."/>
            <person name="Rich S.A."/>
            <person name="Livny J."/>
            <person name="Vlamakis H."/>
            <person name="Clish C."/>
            <person name="Bullock K."/>
            <person name="Deik A."/>
            <person name="Scott J."/>
            <person name="Pierce K.A."/>
            <person name="Xavier R.J."/>
            <person name="Alm E.J."/>
        </authorList>
    </citation>
    <scope>NUCLEOTIDE SEQUENCE [LARGE SCALE GENOMIC DNA]</scope>
    <source>
        <strain evidence="2 3">BIOML-A58</strain>
    </source>
</reference>
<dbReference type="RefSeq" id="WP_151935524.1">
    <property type="nucleotide sequence ID" value="NZ_AP031409.1"/>
</dbReference>
<dbReference type="AlphaFoldDB" id="A0A7J5PMI3"/>
<evidence type="ECO:0000313" key="3">
    <source>
        <dbReference type="Proteomes" id="UP000434604"/>
    </source>
</evidence>